<evidence type="ECO:0000313" key="2">
    <source>
        <dbReference type="Proteomes" id="UP000663722"/>
    </source>
</evidence>
<accession>A0A975GNZ9</accession>
<dbReference type="Pfam" id="PF11172">
    <property type="entry name" value="DUF2959"/>
    <property type="match status" value="1"/>
</dbReference>
<sequence length="216" mass="25203">MLNTYLRYVLVTTLLLAMITCGCQKAYYAAWEKLGKEKRHLLKDEVKEVHNEQEKAAQEFKDVLTRIKEIYGFTGGNLEKFYNKLHDDYEACEERADAVHKRIESVETISQDLFNEWDKEIKEITNENLKSKSIQTMKDAKKRYSRLHVTMTKASKKMNPVLKNLRDYVLYLKHNLNAQAVGTLKQEVGEIETEVESLITDISVSVKEAEDFLKKF</sequence>
<dbReference type="RefSeq" id="WP_207683131.1">
    <property type="nucleotide sequence ID" value="NZ_CP061800.1"/>
</dbReference>
<gene>
    <name evidence="1" type="ORF">dnm_043480</name>
</gene>
<evidence type="ECO:0000313" key="1">
    <source>
        <dbReference type="EMBL" id="QTA88305.1"/>
    </source>
</evidence>
<dbReference type="InterPro" id="IPR021342">
    <property type="entry name" value="DUF2959"/>
</dbReference>
<dbReference type="Proteomes" id="UP000663722">
    <property type="component" value="Chromosome"/>
</dbReference>
<name>A0A975GNZ9_9BACT</name>
<dbReference type="KEGG" id="dmm:dnm_043480"/>
<protein>
    <submittedName>
        <fullName evidence="1">DUF2959</fullName>
    </submittedName>
</protein>
<proteinExistence type="predicted"/>
<dbReference type="AlphaFoldDB" id="A0A975GNZ9"/>
<organism evidence="1 2">
    <name type="scientific">Desulfonema magnum</name>
    <dbReference type="NCBI Taxonomy" id="45655"/>
    <lineage>
        <taxon>Bacteria</taxon>
        <taxon>Pseudomonadati</taxon>
        <taxon>Thermodesulfobacteriota</taxon>
        <taxon>Desulfobacteria</taxon>
        <taxon>Desulfobacterales</taxon>
        <taxon>Desulfococcaceae</taxon>
        <taxon>Desulfonema</taxon>
    </lineage>
</organism>
<dbReference type="PROSITE" id="PS51257">
    <property type="entry name" value="PROKAR_LIPOPROTEIN"/>
    <property type="match status" value="1"/>
</dbReference>
<dbReference type="EMBL" id="CP061800">
    <property type="protein sequence ID" value="QTA88305.1"/>
    <property type="molecule type" value="Genomic_DNA"/>
</dbReference>
<keyword evidence="2" id="KW-1185">Reference proteome</keyword>
<reference evidence="1" key="1">
    <citation type="journal article" date="2021" name="Microb. Physiol.">
        <title>Proteogenomic Insights into the Physiology of Marine, Sulfate-Reducing, Filamentous Desulfonema limicola and Desulfonema magnum.</title>
        <authorList>
            <person name="Schnaars V."/>
            <person name="Wohlbrand L."/>
            <person name="Scheve S."/>
            <person name="Hinrichs C."/>
            <person name="Reinhardt R."/>
            <person name="Rabus R."/>
        </authorList>
    </citation>
    <scope>NUCLEOTIDE SEQUENCE</scope>
    <source>
        <strain evidence="1">4be13</strain>
    </source>
</reference>